<dbReference type="InterPro" id="IPR001555">
    <property type="entry name" value="GART_AS"/>
</dbReference>
<dbReference type="InterPro" id="IPR036477">
    <property type="entry name" value="Formyl_transf_N_sf"/>
</dbReference>
<organism evidence="10 11">
    <name type="scientific">Marine Group III euryarchaeote CG-Epi1</name>
    <dbReference type="NCBI Taxonomy" id="1888995"/>
    <lineage>
        <taxon>Archaea</taxon>
        <taxon>Methanobacteriati</taxon>
        <taxon>Thermoplasmatota</taxon>
        <taxon>Thermoplasmata</taxon>
        <taxon>Candidatus Thermoprofundales</taxon>
    </lineage>
</organism>
<dbReference type="Gene3D" id="3.40.50.170">
    <property type="entry name" value="Formyl transferase, N-terminal domain"/>
    <property type="match status" value="1"/>
</dbReference>
<evidence type="ECO:0000259" key="9">
    <source>
        <dbReference type="Pfam" id="PF00551"/>
    </source>
</evidence>
<evidence type="ECO:0000256" key="6">
    <source>
        <dbReference type="ARBA" id="ARBA00041324"/>
    </source>
</evidence>
<dbReference type="CDD" id="cd08645">
    <property type="entry name" value="FMT_core_GART"/>
    <property type="match status" value="1"/>
</dbReference>
<evidence type="ECO:0000313" key="10">
    <source>
        <dbReference type="EMBL" id="OIR18452.1"/>
    </source>
</evidence>
<comment type="catalytic activity">
    <reaction evidence="8">
        <text>N(1)-(5-phospho-beta-D-ribosyl)glycinamide + (6R)-10-formyltetrahydrofolate = N(2)-formyl-N(1)-(5-phospho-beta-D-ribosyl)glycinamide + (6S)-5,6,7,8-tetrahydrofolate + H(+)</text>
        <dbReference type="Rhea" id="RHEA:15053"/>
        <dbReference type="ChEBI" id="CHEBI:15378"/>
        <dbReference type="ChEBI" id="CHEBI:57453"/>
        <dbReference type="ChEBI" id="CHEBI:143788"/>
        <dbReference type="ChEBI" id="CHEBI:147286"/>
        <dbReference type="ChEBI" id="CHEBI:195366"/>
        <dbReference type="EC" id="2.1.2.2"/>
    </reaction>
</comment>
<dbReference type="SUPFAM" id="SSF53328">
    <property type="entry name" value="Formyltransferase"/>
    <property type="match status" value="1"/>
</dbReference>
<proteinExistence type="inferred from homology"/>
<gene>
    <name evidence="10" type="ORF">BD935_01440</name>
</gene>
<dbReference type="AlphaFoldDB" id="A0A1J5TXB7"/>
<dbReference type="NCBIfam" id="TIGR00639">
    <property type="entry name" value="PurN"/>
    <property type="match status" value="1"/>
</dbReference>
<dbReference type="UniPathway" id="UPA00074">
    <property type="reaction ID" value="UER00126"/>
</dbReference>
<dbReference type="Pfam" id="PF00551">
    <property type="entry name" value="Formyl_trans_N"/>
    <property type="match status" value="1"/>
</dbReference>
<dbReference type="STRING" id="1888995.BD935_01440"/>
<dbReference type="InterPro" id="IPR004607">
    <property type="entry name" value="GART"/>
</dbReference>
<evidence type="ECO:0000256" key="8">
    <source>
        <dbReference type="ARBA" id="ARBA00047664"/>
    </source>
</evidence>
<sequence>MTMRVAVLASGRGSNFQSIIDASKENKLPNCKLELLIVNKKEAYAVERAKKHNIAYKIIESKNKKREDFDHEMLEVLAKNKIEIVVLAGFMRILSKPFITKYKNRIINIHPSLLPLHPGAHAHRDVIKSGAKESGCTVHFVDEGVDTGPIIMQETVVVDKNDNEETLAAKILPLEHQIFPKALHLLTSKKLEIKEGKVTIRSD</sequence>
<dbReference type="PANTHER" id="PTHR43369:SF2">
    <property type="entry name" value="PHOSPHORIBOSYLGLYCINAMIDE FORMYLTRANSFERASE"/>
    <property type="match status" value="1"/>
</dbReference>
<accession>A0A1J5TXB7</accession>
<dbReference type="EMBL" id="MIZA01000020">
    <property type="protein sequence ID" value="OIR18452.1"/>
    <property type="molecule type" value="Genomic_DNA"/>
</dbReference>
<dbReference type="HAMAP" id="MF_01930">
    <property type="entry name" value="PurN"/>
    <property type="match status" value="1"/>
</dbReference>
<dbReference type="Proteomes" id="UP000183080">
    <property type="component" value="Unassembled WGS sequence"/>
</dbReference>
<protein>
    <recommendedName>
        <fullName evidence="2">phosphoribosylglycinamide formyltransferase 1</fullName>
        <ecNumber evidence="2">2.1.2.2</ecNumber>
    </recommendedName>
    <alternativeName>
        <fullName evidence="7">5'-phosphoribosylglycinamide transformylase</fullName>
    </alternativeName>
    <alternativeName>
        <fullName evidence="6">GAR transformylase</fullName>
    </alternativeName>
</protein>
<evidence type="ECO:0000313" key="11">
    <source>
        <dbReference type="Proteomes" id="UP000183080"/>
    </source>
</evidence>
<keyword evidence="3 10" id="KW-0808">Transferase</keyword>
<comment type="pathway">
    <text evidence="1">Purine metabolism; IMP biosynthesis via de novo pathway; N(2)-formyl-N(1)-(5-phospho-D-ribosyl)glycinamide from N(1)-(5-phospho-D-ribosyl)glycinamide (10-formyl THF route): step 1/1.</text>
</comment>
<evidence type="ECO:0000256" key="2">
    <source>
        <dbReference type="ARBA" id="ARBA00012254"/>
    </source>
</evidence>
<dbReference type="GO" id="GO:0005829">
    <property type="term" value="C:cytosol"/>
    <property type="evidence" value="ECO:0007669"/>
    <property type="project" value="TreeGrafter"/>
</dbReference>
<reference evidence="10 11" key="1">
    <citation type="submission" date="2016-08" db="EMBL/GenBank/DDBJ databases">
        <title>New Insights into Marine Group III Euryarchaeota, from dark to light.</title>
        <authorList>
            <person name="Haro-Moreno J.M."/>
            <person name="Rodriguez-Valera F."/>
            <person name="Lopez-Garcia P."/>
            <person name="Moreira D."/>
            <person name="Martin-Cuadrado A.B."/>
        </authorList>
    </citation>
    <scope>NUCLEOTIDE SEQUENCE [LARGE SCALE GENOMIC DNA]</scope>
    <source>
        <strain evidence="10">CG-Epi1</strain>
    </source>
</reference>
<evidence type="ECO:0000256" key="1">
    <source>
        <dbReference type="ARBA" id="ARBA00005054"/>
    </source>
</evidence>
<dbReference type="GO" id="GO:0006189">
    <property type="term" value="P:'de novo' IMP biosynthetic process"/>
    <property type="evidence" value="ECO:0007669"/>
    <property type="project" value="UniProtKB-UniPathway"/>
</dbReference>
<dbReference type="GO" id="GO:0004644">
    <property type="term" value="F:phosphoribosylglycinamide formyltransferase activity"/>
    <property type="evidence" value="ECO:0007669"/>
    <property type="project" value="UniProtKB-EC"/>
</dbReference>
<evidence type="ECO:0000256" key="3">
    <source>
        <dbReference type="ARBA" id="ARBA00022679"/>
    </source>
</evidence>
<evidence type="ECO:0000256" key="5">
    <source>
        <dbReference type="ARBA" id="ARBA00038440"/>
    </source>
</evidence>
<dbReference type="EC" id="2.1.2.2" evidence="2"/>
<evidence type="ECO:0000256" key="4">
    <source>
        <dbReference type="ARBA" id="ARBA00022755"/>
    </source>
</evidence>
<dbReference type="PANTHER" id="PTHR43369">
    <property type="entry name" value="PHOSPHORIBOSYLGLYCINAMIDE FORMYLTRANSFERASE"/>
    <property type="match status" value="1"/>
</dbReference>
<comment type="caution">
    <text evidence="10">The sequence shown here is derived from an EMBL/GenBank/DDBJ whole genome shotgun (WGS) entry which is preliminary data.</text>
</comment>
<evidence type="ECO:0000256" key="7">
    <source>
        <dbReference type="ARBA" id="ARBA00041682"/>
    </source>
</evidence>
<comment type="similarity">
    <text evidence="5">Belongs to the GART family.</text>
</comment>
<feature type="domain" description="Formyl transferase N-terminal" evidence="9">
    <location>
        <begin position="3"/>
        <end position="183"/>
    </location>
</feature>
<dbReference type="InterPro" id="IPR002376">
    <property type="entry name" value="Formyl_transf_N"/>
</dbReference>
<dbReference type="PROSITE" id="PS00373">
    <property type="entry name" value="GART"/>
    <property type="match status" value="1"/>
</dbReference>
<keyword evidence="4" id="KW-0658">Purine biosynthesis</keyword>
<name>A0A1J5TXB7_9ARCH</name>